<dbReference type="AlphaFoldDB" id="A0A6N8I282"/>
<comment type="caution">
    <text evidence="3">The sequence shown here is derived from an EMBL/GenBank/DDBJ whole genome shotgun (WGS) entry which is preliminary data.</text>
</comment>
<organism evidence="3 4">
    <name type="scientific">Caproicibacter fermentans</name>
    <dbReference type="NCBI Taxonomy" id="2576756"/>
    <lineage>
        <taxon>Bacteria</taxon>
        <taxon>Bacillati</taxon>
        <taxon>Bacillota</taxon>
        <taxon>Clostridia</taxon>
        <taxon>Eubacteriales</taxon>
        <taxon>Acutalibacteraceae</taxon>
        <taxon>Caproicibacter</taxon>
    </lineage>
</organism>
<evidence type="ECO:0000313" key="3">
    <source>
        <dbReference type="EMBL" id="MVB11633.1"/>
    </source>
</evidence>
<dbReference type="Proteomes" id="UP000469440">
    <property type="component" value="Unassembled WGS sequence"/>
</dbReference>
<dbReference type="RefSeq" id="WP_156990779.1">
    <property type="nucleotide sequence ID" value="NZ_VWXL01000068.1"/>
</dbReference>
<feature type="domain" description="MobA/VirD2-like nuclease" evidence="2">
    <location>
        <begin position="27"/>
        <end position="167"/>
    </location>
</feature>
<reference evidence="3 4" key="1">
    <citation type="submission" date="2019-09" db="EMBL/GenBank/DDBJ databases">
        <title>Genome sequence of Clostridium sp. EA1.</title>
        <authorList>
            <person name="Poehlein A."/>
            <person name="Bengelsdorf F.R."/>
            <person name="Daniel R."/>
        </authorList>
    </citation>
    <scope>NUCLEOTIDE SEQUENCE [LARGE SCALE GENOMIC DNA]</scope>
    <source>
        <strain evidence="3 4">EA1</strain>
    </source>
</reference>
<dbReference type="Pfam" id="PF03432">
    <property type="entry name" value="Relaxase"/>
    <property type="match status" value="1"/>
</dbReference>
<dbReference type="EMBL" id="VWXL01000068">
    <property type="protein sequence ID" value="MVB11633.1"/>
    <property type="molecule type" value="Genomic_DNA"/>
</dbReference>
<dbReference type="OrthoDB" id="9763513at2"/>
<dbReference type="InterPro" id="IPR005094">
    <property type="entry name" value="Endonuclease_MobA/VirD2"/>
</dbReference>
<feature type="coiled-coil region" evidence="1">
    <location>
        <begin position="365"/>
        <end position="399"/>
    </location>
</feature>
<accession>A0A6N8I282</accession>
<proteinExistence type="predicted"/>
<evidence type="ECO:0000256" key="1">
    <source>
        <dbReference type="SAM" id="Coils"/>
    </source>
</evidence>
<protein>
    <submittedName>
        <fullName evidence="3">Relaxase/Mobilization nuclease domain protein</fullName>
    </submittedName>
</protein>
<keyword evidence="4" id="KW-1185">Reference proteome</keyword>
<evidence type="ECO:0000313" key="4">
    <source>
        <dbReference type="Proteomes" id="UP000469440"/>
    </source>
</evidence>
<evidence type="ECO:0000259" key="2">
    <source>
        <dbReference type="Pfam" id="PF03432"/>
    </source>
</evidence>
<gene>
    <name evidence="3" type="ORF">CAFE_23550</name>
</gene>
<keyword evidence="1" id="KW-0175">Coiled coil</keyword>
<name>A0A6N8I282_9FIRM</name>
<sequence>MATTYIHGIEVWSKRTSMETAYHTIAYIENPAKTRNGELVSAFRCDPNSAYLEMMLEQKSYEQETGRKVIVKYTDGRKSYLLMHMRQSFLPGEVTPEQAHEIGRELADRFLKGKYQYVIATHIDKAHIHNHIIFNIIGDEQRKFRQTKYIPRQLRALSDRLCEEHGLSVVVPVEGQKRRYTNEKTTSFRTVLKNDIDRCILEAQDYEDFLRRMRKEYTVDDTGKYLKFRNRLNGQQRMIRSYTLGKGYNRQDIKMRIEAEEAIINPITFSQKLRDIEAMIHAAGYIRENGSDFDRQEKQLKTTIKETKVLLDEMDRRLTYAESISRCFNALDRFGPDSQGGDTELYRSAQAILKANGINPDSSERNRFRSELSLIRSEADQLKDRYRSAQAQLNRVEEVKEISKRVQNDDRIIGERKGGKQHGR</sequence>